<dbReference type="AlphaFoldDB" id="A0A7E4ZVM0"/>
<dbReference type="WBParaSite" id="Pan_g20304.t1">
    <property type="protein sequence ID" value="Pan_g20304.t1"/>
    <property type="gene ID" value="Pan_g20304"/>
</dbReference>
<evidence type="ECO:0000313" key="4">
    <source>
        <dbReference type="WBParaSite" id="Pan_g20304.t1"/>
    </source>
</evidence>
<name>A0A7E4ZVM0_PANRE</name>
<keyword evidence="2" id="KW-0812">Transmembrane</keyword>
<protein>
    <submittedName>
        <fullName evidence="4">Transmembrane protein 138</fullName>
    </submittedName>
</protein>
<feature type="transmembrane region" description="Helical" evidence="2">
    <location>
        <begin position="102"/>
        <end position="123"/>
    </location>
</feature>
<organism evidence="3 4">
    <name type="scientific">Panagrellus redivivus</name>
    <name type="common">Microworm</name>
    <dbReference type="NCBI Taxonomy" id="6233"/>
    <lineage>
        <taxon>Eukaryota</taxon>
        <taxon>Metazoa</taxon>
        <taxon>Ecdysozoa</taxon>
        <taxon>Nematoda</taxon>
        <taxon>Chromadorea</taxon>
        <taxon>Rhabditida</taxon>
        <taxon>Tylenchina</taxon>
        <taxon>Panagrolaimomorpha</taxon>
        <taxon>Panagrolaimoidea</taxon>
        <taxon>Panagrolaimidae</taxon>
        <taxon>Panagrellus</taxon>
    </lineage>
</organism>
<reference evidence="4" key="2">
    <citation type="submission" date="2020-10" db="UniProtKB">
        <authorList>
            <consortium name="WormBaseParasite"/>
        </authorList>
    </citation>
    <scope>IDENTIFICATION</scope>
</reference>
<feature type="transmembrane region" description="Helical" evidence="2">
    <location>
        <begin position="68"/>
        <end position="90"/>
    </location>
</feature>
<feature type="region of interest" description="Disordered" evidence="1">
    <location>
        <begin position="195"/>
        <end position="225"/>
    </location>
</feature>
<evidence type="ECO:0000256" key="2">
    <source>
        <dbReference type="SAM" id="Phobius"/>
    </source>
</evidence>
<evidence type="ECO:0000256" key="1">
    <source>
        <dbReference type="SAM" id="MobiDB-lite"/>
    </source>
</evidence>
<feature type="transmembrane region" description="Helical" evidence="2">
    <location>
        <begin position="143"/>
        <end position="169"/>
    </location>
</feature>
<keyword evidence="2" id="KW-0472">Membrane</keyword>
<dbReference type="Proteomes" id="UP000492821">
    <property type="component" value="Unassembled WGS sequence"/>
</dbReference>
<evidence type="ECO:0000313" key="3">
    <source>
        <dbReference type="Proteomes" id="UP000492821"/>
    </source>
</evidence>
<reference evidence="3" key="1">
    <citation type="journal article" date="2013" name="Genetics">
        <title>The draft genome and transcriptome of Panagrellus redivivus are shaped by the harsh demands of a free-living lifestyle.</title>
        <authorList>
            <person name="Srinivasan J."/>
            <person name="Dillman A.R."/>
            <person name="Macchietto M.G."/>
            <person name="Heikkinen L."/>
            <person name="Lakso M."/>
            <person name="Fracchia K.M."/>
            <person name="Antoshechkin I."/>
            <person name="Mortazavi A."/>
            <person name="Wong G."/>
            <person name="Sternberg P.W."/>
        </authorList>
    </citation>
    <scope>NUCLEOTIDE SEQUENCE [LARGE SCALE GENOMIC DNA]</scope>
    <source>
        <strain evidence="3">MT8872</strain>
    </source>
</reference>
<feature type="compositionally biased region" description="Polar residues" evidence="1">
    <location>
        <begin position="207"/>
        <end position="217"/>
    </location>
</feature>
<proteinExistence type="predicted"/>
<keyword evidence="2" id="KW-1133">Transmembrane helix</keyword>
<sequence>MWHVALPSLPYIPPDPRYRERPQDYACFGRIHLKGGIALCLIFAFFADVLQLIITLKHNVSFLGLTDYEALFIDFLELICVMMVACSLLFSDQRFLLVAMPLKFFLVLGWTINTLIFLTALWWPESSAGQYAFPMDSTWSSVARFIIFVHMALFETWFLSLILALYVYYEHKQSGLLLAPRFQLSQHEDVEVRDNNEHESGFANPNFEPTTTATHANDSSDEGDL</sequence>
<feature type="transmembrane region" description="Helical" evidence="2">
    <location>
        <begin position="36"/>
        <end position="56"/>
    </location>
</feature>
<keyword evidence="3" id="KW-1185">Reference proteome</keyword>
<accession>A0A7E4ZVM0</accession>